<protein>
    <submittedName>
        <fullName evidence="3">Bifunctional diguanylate cyclase/phosphodiesterase</fullName>
    </submittedName>
</protein>
<dbReference type="CDD" id="cd01948">
    <property type="entry name" value="EAL"/>
    <property type="match status" value="1"/>
</dbReference>
<dbReference type="InterPro" id="IPR001633">
    <property type="entry name" value="EAL_dom"/>
</dbReference>
<dbReference type="Proteomes" id="UP001589865">
    <property type="component" value="Unassembled WGS sequence"/>
</dbReference>
<dbReference type="Gene3D" id="3.30.450.40">
    <property type="match status" value="1"/>
</dbReference>
<dbReference type="InterPro" id="IPR003018">
    <property type="entry name" value="GAF"/>
</dbReference>
<dbReference type="SUPFAM" id="SSF55073">
    <property type="entry name" value="Nucleotide cyclase"/>
    <property type="match status" value="1"/>
</dbReference>
<dbReference type="InterPro" id="IPR029016">
    <property type="entry name" value="GAF-like_dom_sf"/>
</dbReference>
<dbReference type="CDD" id="cd01949">
    <property type="entry name" value="GGDEF"/>
    <property type="match status" value="1"/>
</dbReference>
<dbReference type="SUPFAM" id="SSF141868">
    <property type="entry name" value="EAL domain-like"/>
    <property type="match status" value="1"/>
</dbReference>
<dbReference type="SUPFAM" id="SSF55781">
    <property type="entry name" value="GAF domain-like"/>
    <property type="match status" value="1"/>
</dbReference>
<name>A0ABV6JWK6_9PROT</name>
<dbReference type="NCBIfam" id="TIGR00254">
    <property type="entry name" value="GGDEF"/>
    <property type="match status" value="1"/>
</dbReference>
<dbReference type="InterPro" id="IPR000160">
    <property type="entry name" value="GGDEF_dom"/>
</dbReference>
<accession>A0ABV6JWK6</accession>
<dbReference type="Pfam" id="PF00563">
    <property type="entry name" value="EAL"/>
    <property type="match status" value="1"/>
</dbReference>
<dbReference type="EMBL" id="JBHLUN010000011">
    <property type="protein sequence ID" value="MFC0409850.1"/>
    <property type="molecule type" value="Genomic_DNA"/>
</dbReference>
<dbReference type="SMART" id="SM00267">
    <property type="entry name" value="GGDEF"/>
    <property type="match status" value="1"/>
</dbReference>
<dbReference type="SMART" id="SM00065">
    <property type="entry name" value="GAF"/>
    <property type="match status" value="1"/>
</dbReference>
<dbReference type="SMART" id="SM00052">
    <property type="entry name" value="EAL"/>
    <property type="match status" value="1"/>
</dbReference>
<organism evidence="3 4">
    <name type="scientific">Roseomonas elaeocarpi</name>
    <dbReference type="NCBI Taxonomy" id="907779"/>
    <lineage>
        <taxon>Bacteria</taxon>
        <taxon>Pseudomonadati</taxon>
        <taxon>Pseudomonadota</taxon>
        <taxon>Alphaproteobacteria</taxon>
        <taxon>Acetobacterales</taxon>
        <taxon>Roseomonadaceae</taxon>
        <taxon>Roseomonas</taxon>
    </lineage>
</organism>
<dbReference type="Gene3D" id="3.30.70.270">
    <property type="match status" value="1"/>
</dbReference>
<comment type="caution">
    <text evidence="3">The sequence shown here is derived from an EMBL/GenBank/DDBJ whole genome shotgun (WGS) entry which is preliminary data.</text>
</comment>
<keyword evidence="4" id="KW-1185">Reference proteome</keyword>
<reference evidence="3 4" key="1">
    <citation type="submission" date="2024-09" db="EMBL/GenBank/DDBJ databases">
        <authorList>
            <person name="Sun Q."/>
            <person name="Mori K."/>
        </authorList>
    </citation>
    <scope>NUCLEOTIDE SEQUENCE [LARGE SCALE GENOMIC DNA]</scope>
    <source>
        <strain evidence="3 4">TBRC 5777</strain>
    </source>
</reference>
<proteinExistence type="predicted"/>
<dbReference type="PANTHER" id="PTHR44757:SF2">
    <property type="entry name" value="BIOFILM ARCHITECTURE MAINTENANCE PROTEIN MBAA"/>
    <property type="match status" value="1"/>
</dbReference>
<gene>
    <name evidence="3" type="ORF">ACFFGY_16485</name>
</gene>
<feature type="domain" description="GGDEF" evidence="2">
    <location>
        <begin position="197"/>
        <end position="330"/>
    </location>
</feature>
<dbReference type="Pfam" id="PF00990">
    <property type="entry name" value="GGDEF"/>
    <property type="match status" value="1"/>
</dbReference>
<dbReference type="InterPro" id="IPR035919">
    <property type="entry name" value="EAL_sf"/>
</dbReference>
<evidence type="ECO:0000259" key="2">
    <source>
        <dbReference type="PROSITE" id="PS50887"/>
    </source>
</evidence>
<dbReference type="PROSITE" id="PS50887">
    <property type="entry name" value="GGDEF"/>
    <property type="match status" value="1"/>
</dbReference>
<dbReference type="PROSITE" id="PS50883">
    <property type="entry name" value="EAL"/>
    <property type="match status" value="1"/>
</dbReference>
<dbReference type="InterPro" id="IPR043128">
    <property type="entry name" value="Rev_trsase/Diguanyl_cyclase"/>
</dbReference>
<feature type="domain" description="EAL" evidence="1">
    <location>
        <begin position="335"/>
        <end position="585"/>
    </location>
</feature>
<dbReference type="PANTHER" id="PTHR44757">
    <property type="entry name" value="DIGUANYLATE CYCLASE DGCP"/>
    <property type="match status" value="1"/>
</dbReference>
<dbReference type="InterPro" id="IPR029787">
    <property type="entry name" value="Nucleotide_cyclase"/>
</dbReference>
<evidence type="ECO:0000313" key="3">
    <source>
        <dbReference type="EMBL" id="MFC0409850.1"/>
    </source>
</evidence>
<evidence type="ECO:0000313" key="4">
    <source>
        <dbReference type="Proteomes" id="UP001589865"/>
    </source>
</evidence>
<dbReference type="InterPro" id="IPR052155">
    <property type="entry name" value="Biofilm_reg_signaling"/>
</dbReference>
<dbReference type="Gene3D" id="3.20.20.450">
    <property type="entry name" value="EAL domain"/>
    <property type="match status" value="1"/>
</dbReference>
<evidence type="ECO:0000259" key="1">
    <source>
        <dbReference type="PROSITE" id="PS50883"/>
    </source>
</evidence>
<sequence>MTAPAIPFDEAQRLAALKACQILDTPREPRFDALARLTARLFGAELGTVSLIDEHRQWFKATTGAERLPDIPREDSLCAHTILQPREVTVVEDLSRDPRFADNHLVTGPLKARFYASAPLLDPSGYAVGTICAVDPHPQRPEPSAVAAMADLAAAASAMLQLHRRMAELRDMADLDPLTGLLNRSGFSRALEARQGSAFSLFCFDLDRFKEVNDLFGHAGGDQLLVEFSRRLRAALRAEDVIARFGGDEFVAMITAQLTDAELGAIATRILADLAAPVSIAGQSVPILASIGIARAPADGSDPLALLHRADVALYRAKTSGRRQFRFYDASLEADDAAEEAFREAARTDAFALEFDPIIRLRDGAVTGYEARAVWLRPGGARLTAEEFAPLAGQQGLLLGIENRELARACAAAAGWPGGQRLVFRVSPTQLRSEGFVTVVATALADAGLPPERLELTVSETMLSQGPPELAERLHRLQALGTGLSIHDFGANQAPLGALFRHSFTSLRLPAALISATDAAPGKSALLQAIIPLSRGLSLELVVLGVETEEQRQSLLALGIDAVQPLTFDAPAELAMPRPTLAAAVKDSLASEDGVNGSLST</sequence>
<dbReference type="RefSeq" id="WP_377045602.1">
    <property type="nucleotide sequence ID" value="NZ_JBHLUN010000011.1"/>
</dbReference>